<evidence type="ECO:0000313" key="3">
    <source>
        <dbReference type="Proteomes" id="UP001335648"/>
    </source>
</evidence>
<evidence type="ECO:0000256" key="1">
    <source>
        <dbReference type="SAM" id="MobiDB-lite"/>
    </source>
</evidence>
<name>A0AAN8H4A3_9TELE</name>
<comment type="caution">
    <text evidence="2">The sequence shown here is derived from an EMBL/GenBank/DDBJ whole genome shotgun (WGS) entry which is preliminary data.</text>
</comment>
<sequence>MGLPDQLRMLSSLVNVELAHGGSQEPLPSSSRRRQSEEEGRRPVPGMGRTEDCCWKAWHSGASTLPG</sequence>
<protein>
    <submittedName>
        <fullName evidence="2">Uncharacterized protein</fullName>
    </submittedName>
</protein>
<evidence type="ECO:0000313" key="2">
    <source>
        <dbReference type="EMBL" id="KAK5901898.1"/>
    </source>
</evidence>
<reference evidence="2 3" key="1">
    <citation type="journal article" date="2023" name="Mol. Biol. Evol.">
        <title>Genomics of Secondarily Temperate Adaptation in the Only Non-Antarctic Icefish.</title>
        <authorList>
            <person name="Rivera-Colon A.G."/>
            <person name="Rayamajhi N."/>
            <person name="Minhas B.F."/>
            <person name="Madrigal G."/>
            <person name="Bilyk K.T."/>
            <person name="Yoon V."/>
            <person name="Hune M."/>
            <person name="Gregory S."/>
            <person name="Cheng C.H.C."/>
            <person name="Catchen J.M."/>
        </authorList>
    </citation>
    <scope>NUCLEOTIDE SEQUENCE [LARGE SCALE GENOMIC DNA]</scope>
    <source>
        <strain evidence="2">JC2023a</strain>
    </source>
</reference>
<gene>
    <name evidence="2" type="ORF">CesoFtcFv8_007210</name>
</gene>
<feature type="region of interest" description="Disordered" evidence="1">
    <location>
        <begin position="19"/>
        <end position="52"/>
    </location>
</feature>
<keyword evidence="3" id="KW-1185">Reference proteome</keyword>
<proteinExistence type="predicted"/>
<dbReference type="EMBL" id="JAULUE010002051">
    <property type="protein sequence ID" value="KAK5901898.1"/>
    <property type="molecule type" value="Genomic_DNA"/>
</dbReference>
<dbReference type="Proteomes" id="UP001335648">
    <property type="component" value="Unassembled WGS sequence"/>
</dbReference>
<dbReference type="AlphaFoldDB" id="A0AAN8H4A3"/>
<organism evidence="2 3">
    <name type="scientific">Champsocephalus esox</name>
    <name type="common">pike icefish</name>
    <dbReference type="NCBI Taxonomy" id="159716"/>
    <lineage>
        <taxon>Eukaryota</taxon>
        <taxon>Metazoa</taxon>
        <taxon>Chordata</taxon>
        <taxon>Craniata</taxon>
        <taxon>Vertebrata</taxon>
        <taxon>Euteleostomi</taxon>
        <taxon>Actinopterygii</taxon>
        <taxon>Neopterygii</taxon>
        <taxon>Teleostei</taxon>
        <taxon>Neoteleostei</taxon>
        <taxon>Acanthomorphata</taxon>
        <taxon>Eupercaria</taxon>
        <taxon>Perciformes</taxon>
        <taxon>Notothenioidei</taxon>
        <taxon>Channichthyidae</taxon>
        <taxon>Champsocephalus</taxon>
    </lineage>
</organism>
<accession>A0AAN8H4A3</accession>